<proteinExistence type="predicted"/>
<dbReference type="EMBL" id="VYZN01000018">
    <property type="protein sequence ID" value="KAE9537405.1"/>
    <property type="molecule type" value="Genomic_DNA"/>
</dbReference>
<keyword evidence="2" id="KW-1185">Reference proteome</keyword>
<name>A0A6G0TTC3_APHGL</name>
<dbReference type="Proteomes" id="UP000475862">
    <property type="component" value="Unassembled WGS sequence"/>
</dbReference>
<sequence length="513" mass="59054">MIVWDPSKSFAKRLLTIGILSKQSHSLGNIISIGHSNQELFYLYTEKKCSKRVDTLNSLNFKLLIFCVIPKLGLCHSWVICHLGCEPLLLVTSKWKNGIINILALYETDLKLMQNNDTSVRNQLLFFQKYGQADSDLFQHIKLKRKLHYFNFKVTNLLKHDKCLCRDDKSQANSHGSFNIVFRIFPFACLKVSIKLDLSLNNGLFASSRTIVLYCVVPTLTCPLRSLNLTPFCTFKFCISEITLLTLLDIQSIMKLIVTKTSRYLCIKKLVGSYEYMAPEKKVKNLHRCFQHKITKKYFLLYTDDVECFNVTLFMIFQWKKNICTLRECVYSKIEVLDDDRVVHGREESHRFHVVITTDVLQRAVRHGGQIHLIPVGHERFDRFGQHFHAGCVGVLEGRHVEDHAPSRTLDSDWVLTVDHGHGQSGRGRAIVVVSRHLDQLPLEHVPVDDVQTTCVPDDFDVGYFDGDGVQVQPHVQVGVRQPAKHVHFVQDTLDEHDEQRYDHADQQPRVDV</sequence>
<comment type="caution">
    <text evidence="1">The sequence shown here is derived from an EMBL/GenBank/DDBJ whole genome shotgun (WGS) entry which is preliminary data.</text>
</comment>
<evidence type="ECO:0000313" key="1">
    <source>
        <dbReference type="EMBL" id="KAE9537405.1"/>
    </source>
</evidence>
<protein>
    <submittedName>
        <fullName evidence="1">Uncharacterized protein</fullName>
    </submittedName>
</protein>
<gene>
    <name evidence="1" type="ORF">AGLY_006428</name>
</gene>
<evidence type="ECO:0000313" key="2">
    <source>
        <dbReference type="Proteomes" id="UP000475862"/>
    </source>
</evidence>
<accession>A0A6G0TTC3</accession>
<dbReference type="AlphaFoldDB" id="A0A6G0TTC3"/>
<reference evidence="1 2" key="1">
    <citation type="submission" date="2019-08" db="EMBL/GenBank/DDBJ databases">
        <title>The genome of the soybean aphid Biotype 1, its phylome, world population structure and adaptation to the North American continent.</title>
        <authorList>
            <person name="Giordano R."/>
            <person name="Donthu R.K."/>
            <person name="Hernandez A.G."/>
            <person name="Wright C.L."/>
            <person name="Zimin A.V."/>
        </authorList>
    </citation>
    <scope>NUCLEOTIDE SEQUENCE [LARGE SCALE GENOMIC DNA]</scope>
    <source>
        <tissue evidence="1">Whole aphids</tissue>
    </source>
</reference>
<organism evidence="1 2">
    <name type="scientific">Aphis glycines</name>
    <name type="common">Soybean aphid</name>
    <dbReference type="NCBI Taxonomy" id="307491"/>
    <lineage>
        <taxon>Eukaryota</taxon>
        <taxon>Metazoa</taxon>
        <taxon>Ecdysozoa</taxon>
        <taxon>Arthropoda</taxon>
        <taxon>Hexapoda</taxon>
        <taxon>Insecta</taxon>
        <taxon>Pterygota</taxon>
        <taxon>Neoptera</taxon>
        <taxon>Paraneoptera</taxon>
        <taxon>Hemiptera</taxon>
        <taxon>Sternorrhyncha</taxon>
        <taxon>Aphidomorpha</taxon>
        <taxon>Aphidoidea</taxon>
        <taxon>Aphididae</taxon>
        <taxon>Aphidini</taxon>
        <taxon>Aphis</taxon>
        <taxon>Aphis</taxon>
    </lineage>
</organism>